<evidence type="ECO:0000313" key="3">
    <source>
        <dbReference type="Proteomes" id="UP000321386"/>
    </source>
</evidence>
<dbReference type="SUPFAM" id="SSF52218">
    <property type="entry name" value="Flavoproteins"/>
    <property type="match status" value="1"/>
</dbReference>
<keyword evidence="3" id="KW-1185">Reference proteome</keyword>
<dbReference type="GO" id="GO:0010181">
    <property type="term" value="F:FMN binding"/>
    <property type="evidence" value="ECO:0007669"/>
    <property type="project" value="InterPro"/>
</dbReference>
<evidence type="ECO:0000259" key="1">
    <source>
        <dbReference type="PROSITE" id="PS50902"/>
    </source>
</evidence>
<sequence length="172" mass="17790">MAGVVVFESMFGCTRAVAESISAGMTAAGLETIALDVNDALAHDVTVSRARLLVVGAPTHMRGLSTPRSRALARARGGEGELGIHEWLDALPGLSGRASAVFDTRSWSRFAGSAGSRIEKLLRRRGAEIIAPTQAFGIEGGEDGRATIDASQLALARAWGGSLAAHLLSPVG</sequence>
<proteinExistence type="predicted"/>
<feature type="domain" description="Flavodoxin-like" evidence="1">
    <location>
        <begin position="3"/>
        <end position="164"/>
    </location>
</feature>
<organism evidence="2 3">
    <name type="scientific">Cellulomonas persica</name>
    <dbReference type="NCBI Taxonomy" id="76861"/>
    <lineage>
        <taxon>Bacteria</taxon>
        <taxon>Bacillati</taxon>
        <taxon>Actinomycetota</taxon>
        <taxon>Actinomycetes</taxon>
        <taxon>Micrococcales</taxon>
        <taxon>Cellulomonadaceae</taxon>
        <taxon>Cellulomonas</taxon>
    </lineage>
</organism>
<dbReference type="EMBL" id="BJUA01000001">
    <property type="protein sequence ID" value="GEK16631.1"/>
    <property type="molecule type" value="Genomic_DNA"/>
</dbReference>
<dbReference type="AlphaFoldDB" id="A0A510UT48"/>
<comment type="caution">
    <text evidence="2">The sequence shown here is derived from an EMBL/GenBank/DDBJ whole genome shotgun (WGS) entry which is preliminary data.</text>
</comment>
<dbReference type="RefSeq" id="WP_146804909.1">
    <property type="nucleotide sequence ID" value="NZ_BJUA01000001.1"/>
</dbReference>
<accession>A0A510UT48</accession>
<dbReference type="PROSITE" id="PS50902">
    <property type="entry name" value="FLAVODOXIN_LIKE"/>
    <property type="match status" value="1"/>
</dbReference>
<evidence type="ECO:0000313" key="2">
    <source>
        <dbReference type="EMBL" id="GEK16631.1"/>
    </source>
</evidence>
<name>A0A510UT48_9CELL</name>
<dbReference type="PROSITE" id="PS00201">
    <property type="entry name" value="FLAVODOXIN"/>
    <property type="match status" value="1"/>
</dbReference>
<dbReference type="OrthoDB" id="3253043at2"/>
<reference evidence="2 3" key="1">
    <citation type="submission" date="2019-07" db="EMBL/GenBank/DDBJ databases">
        <title>Whole genome shotgun sequence of Cellulomonas persica NBRC 101101.</title>
        <authorList>
            <person name="Hosoyama A."/>
            <person name="Uohara A."/>
            <person name="Ohji S."/>
            <person name="Ichikawa N."/>
        </authorList>
    </citation>
    <scope>NUCLEOTIDE SEQUENCE [LARGE SCALE GENOMIC DNA]</scope>
    <source>
        <strain evidence="2 3">NBRC 101101</strain>
    </source>
</reference>
<dbReference type="InterPro" id="IPR029039">
    <property type="entry name" value="Flavoprotein-like_sf"/>
</dbReference>
<gene>
    <name evidence="2" type="ORF">CPE01_03640</name>
</gene>
<protein>
    <submittedName>
        <fullName evidence="2">Flavodoxin</fullName>
    </submittedName>
</protein>
<dbReference type="Proteomes" id="UP000321386">
    <property type="component" value="Unassembled WGS sequence"/>
</dbReference>
<dbReference type="InterPro" id="IPR008254">
    <property type="entry name" value="Flavodoxin/NO_synth"/>
</dbReference>
<dbReference type="InterPro" id="IPR001226">
    <property type="entry name" value="Flavodoxin_CS"/>
</dbReference>
<dbReference type="Pfam" id="PF00258">
    <property type="entry name" value="Flavodoxin_1"/>
    <property type="match status" value="1"/>
</dbReference>
<dbReference type="GO" id="GO:0009055">
    <property type="term" value="F:electron transfer activity"/>
    <property type="evidence" value="ECO:0007669"/>
    <property type="project" value="InterPro"/>
</dbReference>
<dbReference type="Gene3D" id="3.40.50.360">
    <property type="match status" value="1"/>
</dbReference>